<dbReference type="InterPro" id="IPR029058">
    <property type="entry name" value="AB_hydrolase_fold"/>
</dbReference>
<name>A0A4S8PSN1_9HYPH</name>
<evidence type="ECO:0000313" key="2">
    <source>
        <dbReference type="Proteomes" id="UP000307378"/>
    </source>
</evidence>
<dbReference type="Proteomes" id="UP000307378">
    <property type="component" value="Unassembled WGS sequence"/>
</dbReference>
<protein>
    <submittedName>
        <fullName evidence="1">Alpha/beta hydrolase</fullName>
    </submittedName>
</protein>
<reference evidence="1 2" key="1">
    <citation type="submission" date="2019-04" db="EMBL/GenBank/DDBJ databases">
        <title>genome sequence of strain W3.</title>
        <authorList>
            <person name="Gao J."/>
            <person name="Sun J."/>
        </authorList>
    </citation>
    <scope>NUCLEOTIDE SEQUENCE [LARGE SCALE GENOMIC DNA]</scope>
    <source>
        <strain evidence="1 2">W3</strain>
    </source>
</reference>
<dbReference type="Gene3D" id="3.40.50.1820">
    <property type="entry name" value="alpha/beta hydrolase"/>
    <property type="match status" value="1"/>
</dbReference>
<evidence type="ECO:0000313" key="1">
    <source>
        <dbReference type="EMBL" id="THV32602.1"/>
    </source>
</evidence>
<dbReference type="SUPFAM" id="SSF53474">
    <property type="entry name" value="alpha/beta-Hydrolases"/>
    <property type="match status" value="1"/>
</dbReference>
<proteinExistence type="predicted"/>
<sequence length="325" mass="34337">MGLILAVIAVVIATLAVIYRLPPNLELEREARLGADTSPQALDTLIAAEEAKVGPIRKGLGKQIVWADAAKPQKTPVAVIYVHGFSASPAEIRPLPDLVAKALGANLFFTRLAGHGLEDADAMGRATIEDWAGDIGEALSIGRLLGDKVVVISTSTGASLVTWALARPRLAENVAASVFLSPNYGVQASGSFLLTGPFGAQLARLLLGERRGFEPISPLNAHNWTTDYPVSALIPMAQSVRLATHTPVENISIPALFIQSADDKVVRPDRTVAVSARWGGPHRLVDPGPTGDANNHVIAGDTYSPQTTQPIAQTIIGWLGEQGIR</sequence>
<comment type="caution">
    <text evidence="1">The sequence shown here is derived from an EMBL/GenBank/DDBJ whole genome shotgun (WGS) entry which is preliminary data.</text>
</comment>
<dbReference type="AlphaFoldDB" id="A0A4S8PSN1"/>
<accession>A0A4S8PSN1</accession>
<keyword evidence="1" id="KW-0378">Hydrolase</keyword>
<gene>
    <name evidence="1" type="ORF">FAA86_20325</name>
</gene>
<organism evidence="1 2">
    <name type="scientific">Rhizobium rosettiformans W3</name>
    <dbReference type="NCBI Taxonomy" id="538378"/>
    <lineage>
        <taxon>Bacteria</taxon>
        <taxon>Pseudomonadati</taxon>
        <taxon>Pseudomonadota</taxon>
        <taxon>Alphaproteobacteria</taxon>
        <taxon>Hyphomicrobiales</taxon>
        <taxon>Rhizobiaceae</taxon>
        <taxon>Rhizobium/Agrobacterium group</taxon>
        <taxon>Rhizobium</taxon>
    </lineage>
</organism>
<dbReference type="GO" id="GO:0016787">
    <property type="term" value="F:hydrolase activity"/>
    <property type="evidence" value="ECO:0007669"/>
    <property type="project" value="UniProtKB-KW"/>
</dbReference>
<dbReference type="EMBL" id="STGU01000015">
    <property type="protein sequence ID" value="THV32602.1"/>
    <property type="molecule type" value="Genomic_DNA"/>
</dbReference>